<keyword evidence="2" id="KW-0012">Acyltransferase</keyword>
<dbReference type="KEGG" id="atl:Athai_03220"/>
<name>A0A7R7DJE9_9ACTN</name>
<feature type="domain" description="N-acetyltransferase" evidence="3">
    <location>
        <begin position="1"/>
        <end position="179"/>
    </location>
</feature>
<dbReference type="Proteomes" id="UP000611640">
    <property type="component" value="Chromosome"/>
</dbReference>
<evidence type="ECO:0000256" key="2">
    <source>
        <dbReference type="ARBA" id="ARBA00023315"/>
    </source>
</evidence>
<dbReference type="CDD" id="cd04301">
    <property type="entry name" value="NAT_SF"/>
    <property type="match status" value="1"/>
</dbReference>
<dbReference type="InterPro" id="IPR000182">
    <property type="entry name" value="GNAT_dom"/>
</dbReference>
<dbReference type="EMBL" id="AP023355">
    <property type="protein sequence ID" value="BCJ32819.1"/>
    <property type="molecule type" value="Genomic_DNA"/>
</dbReference>
<dbReference type="AlphaFoldDB" id="A0A7R7DJE9"/>
<dbReference type="PANTHER" id="PTHR43877:SF2">
    <property type="entry name" value="AMINOALKYLPHOSPHONATE N-ACETYLTRANSFERASE-RELATED"/>
    <property type="match status" value="1"/>
</dbReference>
<dbReference type="InterPro" id="IPR050832">
    <property type="entry name" value="Bact_Acetyltransf"/>
</dbReference>
<dbReference type="Pfam" id="PF00583">
    <property type="entry name" value="Acetyltransf_1"/>
    <property type="match status" value="1"/>
</dbReference>
<sequence length="180" mass="19624">MAHSGTPRWAGADDVPALLSLVHAAYRAGPESAGGWTTEAHLLDGLRATDDMVLAMIEQPSGGVLYYPDPDEPGRPVACCQLEWHGDTGYFGMFAVRPARQGGGIGKLVLAEAERRVAAHGCTRMRMTVLSARTDLIAFYRRRGYDTTGETQPFPYGDDRFGTPKRDDLTFVELVKPLPT</sequence>
<evidence type="ECO:0000259" key="3">
    <source>
        <dbReference type="PROSITE" id="PS51186"/>
    </source>
</evidence>
<accession>A0A7R7DJE9</accession>
<evidence type="ECO:0000313" key="5">
    <source>
        <dbReference type="Proteomes" id="UP000611640"/>
    </source>
</evidence>
<keyword evidence="5" id="KW-1185">Reference proteome</keyword>
<dbReference type="RefSeq" id="WP_203959808.1">
    <property type="nucleotide sequence ID" value="NZ_AP023355.1"/>
</dbReference>
<evidence type="ECO:0000313" key="4">
    <source>
        <dbReference type="EMBL" id="BCJ32819.1"/>
    </source>
</evidence>
<dbReference type="SUPFAM" id="SSF55729">
    <property type="entry name" value="Acyl-CoA N-acyltransferases (Nat)"/>
    <property type="match status" value="1"/>
</dbReference>
<keyword evidence="1" id="KW-0808">Transferase</keyword>
<dbReference type="PANTHER" id="PTHR43877">
    <property type="entry name" value="AMINOALKYLPHOSPHONATE N-ACETYLTRANSFERASE-RELATED-RELATED"/>
    <property type="match status" value="1"/>
</dbReference>
<dbReference type="GO" id="GO:0016747">
    <property type="term" value="F:acyltransferase activity, transferring groups other than amino-acyl groups"/>
    <property type="evidence" value="ECO:0007669"/>
    <property type="project" value="InterPro"/>
</dbReference>
<proteinExistence type="predicted"/>
<reference evidence="4 5" key="1">
    <citation type="submission" date="2020-08" db="EMBL/GenBank/DDBJ databases">
        <title>Whole genome shotgun sequence of Actinocatenispora thailandica NBRC 105041.</title>
        <authorList>
            <person name="Komaki H."/>
            <person name="Tamura T."/>
        </authorList>
    </citation>
    <scope>NUCLEOTIDE SEQUENCE [LARGE SCALE GENOMIC DNA]</scope>
    <source>
        <strain evidence="4 5">NBRC 105041</strain>
    </source>
</reference>
<dbReference type="InterPro" id="IPR016181">
    <property type="entry name" value="Acyl_CoA_acyltransferase"/>
</dbReference>
<dbReference type="Gene3D" id="3.40.630.30">
    <property type="match status" value="1"/>
</dbReference>
<dbReference type="PROSITE" id="PS51186">
    <property type="entry name" value="GNAT"/>
    <property type="match status" value="1"/>
</dbReference>
<evidence type="ECO:0000256" key="1">
    <source>
        <dbReference type="ARBA" id="ARBA00022679"/>
    </source>
</evidence>
<gene>
    <name evidence="4" type="ORF">Athai_03220</name>
</gene>
<protein>
    <submittedName>
        <fullName evidence="4">N-acetyltransferase</fullName>
    </submittedName>
</protein>
<organism evidence="4 5">
    <name type="scientific">Actinocatenispora thailandica</name>
    <dbReference type="NCBI Taxonomy" id="227318"/>
    <lineage>
        <taxon>Bacteria</taxon>
        <taxon>Bacillati</taxon>
        <taxon>Actinomycetota</taxon>
        <taxon>Actinomycetes</taxon>
        <taxon>Micromonosporales</taxon>
        <taxon>Micromonosporaceae</taxon>
        <taxon>Actinocatenispora</taxon>
    </lineage>
</organism>